<dbReference type="InterPro" id="IPR011041">
    <property type="entry name" value="Quinoprot_gluc/sorb_DH_b-prop"/>
</dbReference>
<dbReference type="EMBL" id="AZHX01000611">
    <property type="protein sequence ID" value="ETX06752.1"/>
    <property type="molecule type" value="Genomic_DNA"/>
</dbReference>
<keyword evidence="4" id="KW-1185">Reference proteome</keyword>
<dbReference type="PANTHER" id="PTHR19328">
    <property type="entry name" value="HEDGEHOG-INTERACTING PROTEIN"/>
    <property type="match status" value="1"/>
</dbReference>
<dbReference type="InterPro" id="IPR011042">
    <property type="entry name" value="6-blade_b-propeller_TolB-like"/>
</dbReference>
<name>W4MAS8_9BACT</name>
<keyword evidence="1" id="KW-0732">Signal</keyword>
<evidence type="ECO:0000256" key="1">
    <source>
        <dbReference type="SAM" id="SignalP"/>
    </source>
</evidence>
<feature type="non-terminal residue" evidence="3">
    <location>
        <position position="263"/>
    </location>
</feature>
<sequence>MRTWGALGLAVMLMLSANAAKAGEGLRLDVELIADELVAPLDLTFAPDNSGRRFIVDQTGLILILTPGNQVLPTPFLNITDRVVLASTFDERGLLALAFHPQYAQNGKLYVQYSAPREGDNICVDHDGQVPAQPEGCPLQYTRRISEFTVSPDDANQVDAGSERIVFKIQWPGRKHNGGGLAFGPDGLLYIGLGDAGLVHGPEGDDDPFDVDADLLFGDLLAQDLSALYGKILRIDVDSGEPYGIPPDNPFVGDDGIPDEIYR</sequence>
<proteinExistence type="predicted"/>
<evidence type="ECO:0000313" key="4">
    <source>
        <dbReference type="Proteomes" id="UP000019140"/>
    </source>
</evidence>
<dbReference type="Gene3D" id="2.120.10.30">
    <property type="entry name" value="TolB, C-terminal domain"/>
    <property type="match status" value="1"/>
</dbReference>
<feature type="chain" id="PRO_5004844853" description="Glucose/Sorbosone dehydrogenase domain-containing protein" evidence="1">
    <location>
        <begin position="23"/>
        <end position="263"/>
    </location>
</feature>
<protein>
    <recommendedName>
        <fullName evidence="2">Glucose/Sorbosone dehydrogenase domain-containing protein</fullName>
    </recommendedName>
</protein>
<feature type="domain" description="Glucose/Sorbosone dehydrogenase" evidence="2">
    <location>
        <begin position="39"/>
        <end position="262"/>
    </location>
</feature>
<dbReference type="HOGENOM" id="CLU_1059575_0_0_7"/>
<dbReference type="SUPFAM" id="SSF50952">
    <property type="entry name" value="Soluble quinoprotein glucose dehydrogenase"/>
    <property type="match status" value="1"/>
</dbReference>
<gene>
    <name evidence="3" type="ORF">ETSY2_15220</name>
</gene>
<dbReference type="InterPro" id="IPR012938">
    <property type="entry name" value="Glc/Sorbosone_DH"/>
</dbReference>
<comment type="caution">
    <text evidence="3">The sequence shown here is derived from an EMBL/GenBank/DDBJ whole genome shotgun (WGS) entry which is preliminary data.</text>
</comment>
<feature type="signal peptide" evidence="1">
    <location>
        <begin position="1"/>
        <end position="22"/>
    </location>
</feature>
<dbReference type="Pfam" id="PF07995">
    <property type="entry name" value="GSDH"/>
    <property type="match status" value="1"/>
</dbReference>
<reference evidence="3 4" key="1">
    <citation type="journal article" date="2014" name="Nature">
        <title>An environmental bacterial taxon with a large and distinct metabolic repertoire.</title>
        <authorList>
            <person name="Wilson M.C."/>
            <person name="Mori T."/>
            <person name="Ruckert C."/>
            <person name="Uria A.R."/>
            <person name="Helf M.J."/>
            <person name="Takada K."/>
            <person name="Gernert C."/>
            <person name="Steffens U.A."/>
            <person name="Heycke N."/>
            <person name="Schmitt S."/>
            <person name="Rinke C."/>
            <person name="Helfrich E.J."/>
            <person name="Brachmann A.O."/>
            <person name="Gurgui C."/>
            <person name="Wakimoto T."/>
            <person name="Kracht M."/>
            <person name="Crusemann M."/>
            <person name="Hentschel U."/>
            <person name="Abe I."/>
            <person name="Matsunaga S."/>
            <person name="Kalinowski J."/>
            <person name="Takeyama H."/>
            <person name="Piel J."/>
        </authorList>
    </citation>
    <scope>NUCLEOTIDE SEQUENCE [LARGE SCALE GENOMIC DNA]</scope>
    <source>
        <strain evidence="4">TSY2</strain>
    </source>
</reference>
<dbReference type="AlphaFoldDB" id="W4MAS8"/>
<dbReference type="PANTHER" id="PTHR19328:SF75">
    <property type="entry name" value="ALDOSE SUGAR DEHYDROGENASE YLII"/>
    <property type="match status" value="1"/>
</dbReference>
<evidence type="ECO:0000259" key="2">
    <source>
        <dbReference type="Pfam" id="PF07995"/>
    </source>
</evidence>
<organism evidence="3 4">
    <name type="scientific">Candidatus Entotheonella gemina</name>
    <dbReference type="NCBI Taxonomy" id="1429439"/>
    <lineage>
        <taxon>Bacteria</taxon>
        <taxon>Pseudomonadati</taxon>
        <taxon>Nitrospinota/Tectimicrobiota group</taxon>
        <taxon>Candidatus Tectimicrobiota</taxon>
        <taxon>Candidatus Entotheonellia</taxon>
        <taxon>Candidatus Entotheonellales</taxon>
        <taxon>Candidatus Entotheonellaceae</taxon>
        <taxon>Candidatus Entotheonella</taxon>
    </lineage>
</organism>
<dbReference type="Proteomes" id="UP000019140">
    <property type="component" value="Unassembled WGS sequence"/>
</dbReference>
<evidence type="ECO:0000313" key="3">
    <source>
        <dbReference type="EMBL" id="ETX06752.1"/>
    </source>
</evidence>
<accession>W4MAS8</accession>